<comment type="similarity">
    <text evidence="1">Belongs to the UPF0102 family.</text>
</comment>
<reference evidence="2 3" key="1">
    <citation type="journal article" date="2012" name="BMC Genomics">
        <title>Complete genome sequence of Saccharothrix espanaensis DSM 44229T and comparison to the other completely sequenced Pseudonocardiaceae.</title>
        <authorList>
            <person name="Strobel T."/>
            <person name="Al-Dilaimi A."/>
            <person name="Blom J."/>
            <person name="Gessner A."/>
            <person name="Kalinowski J."/>
            <person name="Luzhetska M."/>
            <person name="Puhler A."/>
            <person name="Szczepanowski R."/>
            <person name="Bechthold A."/>
            <person name="Ruckert C."/>
        </authorList>
    </citation>
    <scope>NUCLEOTIDE SEQUENCE [LARGE SCALE GENOMIC DNA]</scope>
    <source>
        <strain evidence="3">ATCC 51144 / DSM 44229 / JCM 9112 / NBRC 15066 / NRRL 15764</strain>
    </source>
</reference>
<dbReference type="STRING" id="1179773.BN6_70920"/>
<gene>
    <name evidence="2" type="ordered locus">BN6_70920</name>
</gene>
<dbReference type="InterPro" id="IPR003509">
    <property type="entry name" value="UPF0102_YraN-like"/>
</dbReference>
<dbReference type="EMBL" id="HE804045">
    <property type="protein sequence ID" value="CCH34328.1"/>
    <property type="molecule type" value="Genomic_DNA"/>
</dbReference>
<dbReference type="PANTHER" id="PTHR34039:SF1">
    <property type="entry name" value="UPF0102 PROTEIN YRAN"/>
    <property type="match status" value="1"/>
</dbReference>
<evidence type="ECO:0000256" key="1">
    <source>
        <dbReference type="ARBA" id="ARBA00006738"/>
    </source>
</evidence>
<dbReference type="PATRIC" id="fig|1179773.3.peg.7167"/>
<dbReference type="RefSeq" id="WP_015104439.1">
    <property type="nucleotide sequence ID" value="NC_019673.1"/>
</dbReference>
<dbReference type="InterPro" id="IPR011856">
    <property type="entry name" value="tRNA_endonuc-like_dom_sf"/>
</dbReference>
<dbReference type="CDD" id="cd20736">
    <property type="entry name" value="PoNe_Nuclease"/>
    <property type="match status" value="1"/>
</dbReference>
<dbReference type="Proteomes" id="UP000006281">
    <property type="component" value="Chromosome"/>
</dbReference>
<dbReference type="GO" id="GO:0003676">
    <property type="term" value="F:nucleic acid binding"/>
    <property type="evidence" value="ECO:0007669"/>
    <property type="project" value="InterPro"/>
</dbReference>
<dbReference type="Pfam" id="PF02021">
    <property type="entry name" value="UPF0102"/>
    <property type="match status" value="1"/>
</dbReference>
<dbReference type="AlphaFoldDB" id="K0KCI7"/>
<dbReference type="OrthoDB" id="9794876at2"/>
<dbReference type="HOGENOM" id="CLU_115353_2_3_11"/>
<dbReference type="Gene3D" id="3.40.1350.10">
    <property type="match status" value="1"/>
</dbReference>
<accession>K0KCI7</accession>
<dbReference type="SUPFAM" id="SSF52980">
    <property type="entry name" value="Restriction endonuclease-like"/>
    <property type="match status" value="1"/>
</dbReference>
<organism evidence="2 3">
    <name type="scientific">Saccharothrix espanaensis (strain ATCC 51144 / DSM 44229 / JCM 9112 / NBRC 15066 / NRRL 15764)</name>
    <dbReference type="NCBI Taxonomy" id="1179773"/>
    <lineage>
        <taxon>Bacteria</taxon>
        <taxon>Bacillati</taxon>
        <taxon>Actinomycetota</taxon>
        <taxon>Actinomycetes</taxon>
        <taxon>Pseudonocardiales</taxon>
        <taxon>Pseudonocardiaceae</taxon>
        <taxon>Saccharothrix</taxon>
    </lineage>
</organism>
<dbReference type="KEGG" id="sesp:BN6_70920"/>
<keyword evidence="3" id="KW-1185">Reference proteome</keyword>
<dbReference type="NCBIfam" id="NF009154">
    <property type="entry name" value="PRK12497.3-3"/>
    <property type="match status" value="1"/>
</dbReference>
<proteinExistence type="inferred from homology"/>
<dbReference type="eggNOG" id="COG0792">
    <property type="taxonomic scope" value="Bacteria"/>
</dbReference>
<sequence>MPDTRELGRLGEHVACRYLRQEERLELLARNWRCPEGELDIVATDRERLVVCEVKCRSGTGRGSPLEAVTPTKLDRVRGMGLRWRDAHGLRGLDVRCDLVGILWPRSGPIRLHHVRGA</sequence>
<protein>
    <submittedName>
        <fullName evidence="2">Uncharacterized protein</fullName>
    </submittedName>
</protein>
<evidence type="ECO:0000313" key="3">
    <source>
        <dbReference type="Proteomes" id="UP000006281"/>
    </source>
</evidence>
<dbReference type="PANTHER" id="PTHR34039">
    <property type="entry name" value="UPF0102 PROTEIN YRAN"/>
    <property type="match status" value="1"/>
</dbReference>
<evidence type="ECO:0000313" key="2">
    <source>
        <dbReference type="EMBL" id="CCH34328.1"/>
    </source>
</evidence>
<dbReference type="BioCyc" id="SESP1179773:BN6_RS34210-MONOMER"/>
<dbReference type="InterPro" id="IPR011335">
    <property type="entry name" value="Restrct_endonuc-II-like"/>
</dbReference>
<name>K0KCI7_SACES</name>